<dbReference type="PROSITE" id="PS50088">
    <property type="entry name" value="ANK_REPEAT"/>
    <property type="match status" value="6"/>
</dbReference>
<dbReference type="Pfam" id="PF12796">
    <property type="entry name" value="Ank_2"/>
    <property type="match status" value="4"/>
</dbReference>
<keyword evidence="2 3" id="KW-0040">ANK repeat</keyword>
<dbReference type="OrthoDB" id="5874683at2759"/>
<accession>A0A6A5CCI6</accession>
<feature type="repeat" description="ANK" evidence="3">
    <location>
        <begin position="660"/>
        <end position="692"/>
    </location>
</feature>
<evidence type="ECO:0000313" key="4">
    <source>
        <dbReference type="EMBL" id="KAF0985021.1"/>
    </source>
</evidence>
<feature type="repeat" description="ANK" evidence="3">
    <location>
        <begin position="594"/>
        <end position="626"/>
    </location>
</feature>
<dbReference type="GeneID" id="68107278"/>
<dbReference type="EMBL" id="VFQX01000001">
    <property type="protein sequence ID" value="KAF0985021.1"/>
    <property type="molecule type" value="Genomic_DNA"/>
</dbReference>
<organism evidence="4 5">
    <name type="scientific">Naegleria fowleri</name>
    <name type="common">Brain eating amoeba</name>
    <dbReference type="NCBI Taxonomy" id="5763"/>
    <lineage>
        <taxon>Eukaryota</taxon>
        <taxon>Discoba</taxon>
        <taxon>Heterolobosea</taxon>
        <taxon>Tetramitia</taxon>
        <taxon>Eutetramitia</taxon>
        <taxon>Vahlkampfiidae</taxon>
        <taxon>Naegleria</taxon>
    </lineage>
</organism>
<comment type="caution">
    <text evidence="4">The sequence shown here is derived from an EMBL/GenBank/DDBJ whole genome shotgun (WGS) entry which is preliminary data.</text>
</comment>
<dbReference type="OMA" id="CERGDFE"/>
<proteinExistence type="predicted"/>
<dbReference type="InterPro" id="IPR036770">
    <property type="entry name" value="Ankyrin_rpt-contain_sf"/>
</dbReference>
<dbReference type="Gene3D" id="1.25.40.20">
    <property type="entry name" value="Ankyrin repeat-containing domain"/>
    <property type="match status" value="5"/>
</dbReference>
<dbReference type="VEuPathDB" id="AmoebaDB:NF0010580"/>
<evidence type="ECO:0000256" key="3">
    <source>
        <dbReference type="PROSITE-ProRule" id="PRU00023"/>
    </source>
</evidence>
<dbReference type="VEuPathDB" id="AmoebaDB:NF0010590"/>
<dbReference type="InterPro" id="IPR002110">
    <property type="entry name" value="Ankyrin_rpt"/>
</dbReference>
<evidence type="ECO:0000256" key="2">
    <source>
        <dbReference type="ARBA" id="ARBA00023043"/>
    </source>
</evidence>
<protein>
    <submittedName>
        <fullName evidence="4">Uncharacterized protein</fullName>
    </submittedName>
</protein>
<name>A0A6A5CCI6_NAEFO</name>
<dbReference type="Proteomes" id="UP000444721">
    <property type="component" value="Unassembled WGS sequence"/>
</dbReference>
<dbReference type="AlphaFoldDB" id="A0A6A5CCI6"/>
<sequence>MSSKKASSTTAPRKKIQLKVDENTTPESVLVEYIRVGQTEDIEQLFKDYLIDPNFPIYDKSSANTNEKVVTDYPFTLAARNGFNDVVQVLVKNKANINCKINGDNILHIAVSNNDENFLRAMLEVEVVHPTKKEIVKKIDINCRNDRNLRPIDIAVNNNATNLIKMLLENGAEFDFDEPLDHTNHTILHTSAIEGDVKRLACLLELGQSPYKKDVSTGRNILHFAVLNNRKDYAEYYLKMKLDATLLYSMDLNGQTPIHECCNMENWEMLKLFMTKFNFDINYLFQDGLSLLHRYAFLKKQDVCDKLIGLKAKINHLDKFGNTPLHWACSSGSATLTSYFLEKKLSANDQNCAGNSCLHVACYHGFVDITELLLSDKKIQINILNKEHRSPLMESVSRGHLKIAEILLSKGANIHEEDNKGMTSLQIALNEKQEETSLLLIKKGAKVDRKYVGYAREDFLTDREYMLQHHVVENNDKSLESLRKSADLGFNTILQQAIVQGFSRLVEEMVKIPECPLEEPDVNGVKPLINAIKVQNIHMVQSLTRTGKVNVSATTEPITGFSPLILACSLGNYDICAHLVRECKVTTNGCEHMTNKTALHYACRVGNLEIVKLLVDNGSRVDDFDVHDRTPLFEACEHNHGRIVEYLIAKHANIEHKDKDGFTSLHLCCQHGSVACMTALIERGAILNSKDSAGRTPLIVASQFGQTECGRVLVKAFASMKK</sequence>
<dbReference type="PANTHER" id="PTHR24198:SF165">
    <property type="entry name" value="ANKYRIN REPEAT-CONTAINING PROTEIN-RELATED"/>
    <property type="match status" value="1"/>
</dbReference>
<dbReference type="PANTHER" id="PTHR24198">
    <property type="entry name" value="ANKYRIN REPEAT AND PROTEIN KINASE DOMAIN-CONTAINING PROTEIN"/>
    <property type="match status" value="1"/>
</dbReference>
<feature type="repeat" description="ANK" evidence="3">
    <location>
        <begin position="320"/>
        <end position="352"/>
    </location>
</feature>
<dbReference type="PRINTS" id="PR01415">
    <property type="entry name" value="ANKYRIN"/>
</dbReference>
<dbReference type="RefSeq" id="XP_044569734.1">
    <property type="nucleotide sequence ID" value="XM_044709587.1"/>
</dbReference>
<feature type="repeat" description="ANK" evidence="3">
    <location>
        <begin position="627"/>
        <end position="659"/>
    </location>
</feature>
<dbReference type="Pfam" id="PF00023">
    <property type="entry name" value="Ank"/>
    <property type="match status" value="2"/>
</dbReference>
<reference evidence="4 5" key="1">
    <citation type="journal article" date="2019" name="Sci. Rep.">
        <title>Nanopore sequencing improves the draft genome of the human pathogenic amoeba Naegleria fowleri.</title>
        <authorList>
            <person name="Liechti N."/>
            <person name="Schurch N."/>
            <person name="Bruggmann R."/>
            <person name="Wittwer M."/>
        </authorList>
    </citation>
    <scope>NUCLEOTIDE SEQUENCE [LARGE SCALE GENOMIC DNA]</scope>
    <source>
        <strain evidence="4 5">ATCC 30894</strain>
    </source>
</reference>
<dbReference type="SMART" id="SM00248">
    <property type="entry name" value="ANK"/>
    <property type="match status" value="17"/>
</dbReference>
<gene>
    <name evidence="4" type="ORF">FDP41_000060</name>
</gene>
<keyword evidence="5" id="KW-1185">Reference proteome</keyword>
<evidence type="ECO:0000313" key="5">
    <source>
        <dbReference type="Proteomes" id="UP000444721"/>
    </source>
</evidence>
<feature type="repeat" description="ANK" evidence="3">
    <location>
        <begin position="147"/>
        <end position="179"/>
    </location>
</feature>
<dbReference type="VEuPathDB" id="AmoebaDB:FDP41_000060"/>
<dbReference type="PROSITE" id="PS50297">
    <property type="entry name" value="ANK_REP_REGION"/>
    <property type="match status" value="3"/>
</dbReference>
<feature type="repeat" description="ANK" evidence="3">
    <location>
        <begin position="387"/>
        <end position="419"/>
    </location>
</feature>
<keyword evidence="1" id="KW-0677">Repeat</keyword>
<evidence type="ECO:0000256" key="1">
    <source>
        <dbReference type="ARBA" id="ARBA00022737"/>
    </source>
</evidence>
<dbReference type="SUPFAM" id="SSF48403">
    <property type="entry name" value="Ankyrin repeat"/>
    <property type="match status" value="2"/>
</dbReference>
<dbReference type="VEuPathDB" id="AmoebaDB:NfTy_026170"/>